<reference evidence="2 3" key="1">
    <citation type="journal article" date="2015" name="Nature">
        <title>rRNA introns, odd ribosomes, and small enigmatic genomes across a large radiation of phyla.</title>
        <authorList>
            <person name="Brown C.T."/>
            <person name="Hug L.A."/>
            <person name="Thomas B.C."/>
            <person name="Sharon I."/>
            <person name="Castelle C.J."/>
            <person name="Singh A."/>
            <person name="Wilkins M.J."/>
            <person name="Williams K.H."/>
            <person name="Banfield J.F."/>
        </authorList>
    </citation>
    <scope>NUCLEOTIDE SEQUENCE [LARGE SCALE GENOMIC DNA]</scope>
</reference>
<protein>
    <submittedName>
        <fullName evidence="2">Uncharacterized protein</fullName>
    </submittedName>
</protein>
<dbReference type="AlphaFoldDB" id="A0A0G2ALB8"/>
<keyword evidence="1" id="KW-1133">Transmembrane helix</keyword>
<feature type="transmembrane region" description="Helical" evidence="1">
    <location>
        <begin position="39"/>
        <end position="61"/>
    </location>
</feature>
<dbReference type="EMBL" id="LCRX01000010">
    <property type="protein sequence ID" value="KKW42087.1"/>
    <property type="molecule type" value="Genomic_DNA"/>
</dbReference>
<comment type="caution">
    <text evidence="2">The sequence shown here is derived from an EMBL/GenBank/DDBJ whole genome shotgun (WGS) entry which is preliminary data.</text>
</comment>
<keyword evidence="1" id="KW-0812">Transmembrane</keyword>
<name>A0A0G2ALB8_9BACT</name>
<dbReference type="Proteomes" id="UP000033870">
    <property type="component" value="Unassembled WGS sequence"/>
</dbReference>
<dbReference type="STRING" id="1619044.UY92_C0010G0003"/>
<keyword evidence="1" id="KW-0472">Membrane</keyword>
<evidence type="ECO:0000256" key="1">
    <source>
        <dbReference type="SAM" id="Phobius"/>
    </source>
</evidence>
<sequence length="87" mass="9965">MLIAIPLYVTLFIYLVLLAVFVAFAVVNFYHIITSGTFTLASFSVTFITFALTVLTLYYTFYLAKDVDWQVSLILFNSDWLSEFIPS</sequence>
<accession>A0A0G2ALB8</accession>
<gene>
    <name evidence="2" type="ORF">UY92_C0010G0003</name>
</gene>
<organism evidence="2 3">
    <name type="scientific">Candidatus Magasanikbacteria bacterium GW2011_GWA2_56_11</name>
    <dbReference type="NCBI Taxonomy" id="1619044"/>
    <lineage>
        <taxon>Bacteria</taxon>
        <taxon>Candidatus Magasanikiibacteriota</taxon>
    </lineage>
</organism>
<feature type="transmembrane region" description="Helical" evidence="1">
    <location>
        <begin position="7"/>
        <end position="33"/>
    </location>
</feature>
<evidence type="ECO:0000313" key="3">
    <source>
        <dbReference type="Proteomes" id="UP000033870"/>
    </source>
</evidence>
<proteinExistence type="predicted"/>
<evidence type="ECO:0000313" key="2">
    <source>
        <dbReference type="EMBL" id="KKW42087.1"/>
    </source>
</evidence>